<evidence type="ECO:0000313" key="12">
    <source>
        <dbReference type="Proteomes" id="UP000297403"/>
    </source>
</evidence>
<evidence type="ECO:0000256" key="6">
    <source>
        <dbReference type="ARBA" id="ARBA00023136"/>
    </source>
</evidence>
<feature type="transmembrane region" description="Helical" evidence="9">
    <location>
        <begin position="106"/>
        <end position="130"/>
    </location>
</feature>
<feature type="transmembrane region" description="Helical" evidence="9">
    <location>
        <begin position="274"/>
        <end position="298"/>
    </location>
</feature>
<reference evidence="11 12" key="1">
    <citation type="submission" date="2019-03" db="EMBL/GenBank/DDBJ databases">
        <title>Genomics of glacier-inhabiting Cryobacterium strains.</title>
        <authorList>
            <person name="Liu Q."/>
            <person name="Xin Y.-H."/>
        </authorList>
    </citation>
    <scope>NUCLEOTIDE SEQUENCE [LARGE SCALE GENOMIC DNA]</scope>
    <source>
        <strain evidence="12">TMT1-22</strain>
    </source>
</reference>
<feature type="transmembrane region" description="Helical" evidence="9">
    <location>
        <begin position="304"/>
        <end position="323"/>
    </location>
</feature>
<dbReference type="SUPFAM" id="SSF51735">
    <property type="entry name" value="NAD(P)-binding Rossmann-fold domains"/>
    <property type="match status" value="1"/>
</dbReference>
<sequence length="694" mass="71915">MTSYEWAAVLAALCISLVSPFAIRPLLEKLHVVDVPNARSSHAATVLRGGGVAPLFGLSAGFLTLLITSEASGGKPQLLIVFLGSVAIGLVGLLEDLWGVRIAVRAGAQLLIGALGTSALVIVSTTEWWWVPIGAIGFAGYTNVANFMDGINGISGLHGIAVGLAFSAIGAMSDVRWLLPIGLAFAVSFGAFLPWNLRRNRLFLGDVGSYLLGGCISLIALAAAFEGAPVVALLSPLAIYLADAGSTLAARIFRGDDWKQAHRSHTYQKLTDTGLSHLRVALIATAATIVSTAFGLLACNASDSSLALAIVGIAVTSATYLALPKFRGWTAAPAALGDLGPTDVTVRPLNEAALGGAKWAVVGASGFIGAALVAELRAQGHDVVDVVAPRLVLNPKGTARDAIEYLARSAEAVDGLAAACDGADVVVNAAGLALPGSAASDSLSGANALLPLVVLRAAERVKATRVVHLSSAAVQGRRRVLDESLETSPFSPYSHSKALGEAALRLYVAKGPVGELPSLVIIRATSVQGVGRQTTAQLQRLARSPFASVARPGDAPTVVSSLRGLVEFVVQVGKYAGDVPITVLQPWEGMTTSSVLEIAGGHAPLKVPVWACRSLVTIGFLIGGVLEPVNGVVRRVELMWFGQKQNAKWARSVGLEGPSYVHDVLFSLPNDHEPAAHPRADEALRGRDAWAGSS</sequence>
<dbReference type="Pfam" id="PF01370">
    <property type="entry name" value="Epimerase"/>
    <property type="match status" value="1"/>
</dbReference>
<dbReference type="InterPro" id="IPR036291">
    <property type="entry name" value="NAD(P)-bd_dom_sf"/>
</dbReference>
<evidence type="ECO:0000313" key="11">
    <source>
        <dbReference type="EMBL" id="TFC47187.1"/>
    </source>
</evidence>
<dbReference type="Gene3D" id="3.40.50.720">
    <property type="entry name" value="NAD(P)-binding Rossmann-like Domain"/>
    <property type="match status" value="1"/>
</dbReference>
<dbReference type="CDD" id="cd06854">
    <property type="entry name" value="GT_WbpL_WbcO_like"/>
    <property type="match status" value="1"/>
</dbReference>
<gene>
    <name evidence="11" type="ORF">E3O49_08655</name>
</gene>
<evidence type="ECO:0000256" key="1">
    <source>
        <dbReference type="ARBA" id="ARBA00004651"/>
    </source>
</evidence>
<dbReference type="PANTHER" id="PTHR22926:SF3">
    <property type="entry name" value="UNDECAPRENYL-PHOSPHATE ALPHA-N-ACETYLGLUCOSAMINYL 1-PHOSPHATE TRANSFERASE"/>
    <property type="match status" value="1"/>
</dbReference>
<evidence type="ECO:0000256" key="2">
    <source>
        <dbReference type="ARBA" id="ARBA00022475"/>
    </source>
</evidence>
<evidence type="ECO:0000256" key="7">
    <source>
        <dbReference type="PIRSR" id="PIRSR600715-1"/>
    </source>
</evidence>
<feature type="binding site" evidence="7">
    <location>
        <position position="146"/>
    </location>
    <ligand>
        <name>Mg(2+)</name>
        <dbReference type="ChEBI" id="CHEBI:18420"/>
    </ligand>
</feature>
<keyword evidence="5 9" id="KW-1133">Transmembrane helix</keyword>
<feature type="transmembrane region" description="Helical" evidence="9">
    <location>
        <begin position="177"/>
        <end position="195"/>
    </location>
</feature>
<keyword evidence="7" id="KW-0479">Metal-binding</keyword>
<feature type="transmembrane region" description="Helical" evidence="9">
    <location>
        <begin position="78"/>
        <end position="94"/>
    </location>
</feature>
<dbReference type="AlphaFoldDB" id="A0AAQ2HFP1"/>
<evidence type="ECO:0000256" key="9">
    <source>
        <dbReference type="SAM" id="Phobius"/>
    </source>
</evidence>
<comment type="subcellular location">
    <subcellularLocation>
        <location evidence="1">Cell membrane</location>
        <topology evidence="1">Multi-pass membrane protein</topology>
    </subcellularLocation>
</comment>
<dbReference type="GO" id="GO:0046872">
    <property type="term" value="F:metal ion binding"/>
    <property type="evidence" value="ECO:0007669"/>
    <property type="project" value="UniProtKB-KW"/>
</dbReference>
<keyword evidence="6 9" id="KW-0472">Membrane</keyword>
<feature type="domain" description="NAD-dependent epimerase/dehydratase" evidence="10">
    <location>
        <begin position="360"/>
        <end position="543"/>
    </location>
</feature>
<evidence type="ECO:0000256" key="3">
    <source>
        <dbReference type="ARBA" id="ARBA00022679"/>
    </source>
</evidence>
<dbReference type="GO" id="GO:0071555">
    <property type="term" value="P:cell wall organization"/>
    <property type="evidence" value="ECO:0007669"/>
    <property type="project" value="TreeGrafter"/>
</dbReference>
<evidence type="ECO:0000256" key="4">
    <source>
        <dbReference type="ARBA" id="ARBA00022692"/>
    </source>
</evidence>
<accession>A0AAQ2HFP1</accession>
<dbReference type="GO" id="GO:0005886">
    <property type="term" value="C:plasma membrane"/>
    <property type="evidence" value="ECO:0007669"/>
    <property type="project" value="UniProtKB-SubCell"/>
</dbReference>
<evidence type="ECO:0000259" key="10">
    <source>
        <dbReference type="Pfam" id="PF01370"/>
    </source>
</evidence>
<dbReference type="Pfam" id="PF00953">
    <property type="entry name" value="Glycos_transf_4"/>
    <property type="match status" value="1"/>
</dbReference>
<proteinExistence type="predicted"/>
<feature type="transmembrane region" description="Helical" evidence="9">
    <location>
        <begin position="207"/>
        <end position="225"/>
    </location>
</feature>
<feature type="region of interest" description="Disordered" evidence="8">
    <location>
        <begin position="672"/>
        <end position="694"/>
    </location>
</feature>
<dbReference type="EMBL" id="SOFY01000045">
    <property type="protein sequence ID" value="TFC47187.1"/>
    <property type="molecule type" value="Genomic_DNA"/>
</dbReference>
<organism evidence="11 12">
    <name type="scientific">Cryobacterium shii</name>
    <dbReference type="NCBI Taxonomy" id="1259235"/>
    <lineage>
        <taxon>Bacteria</taxon>
        <taxon>Bacillati</taxon>
        <taxon>Actinomycetota</taxon>
        <taxon>Actinomycetes</taxon>
        <taxon>Micrococcales</taxon>
        <taxon>Microbacteriaceae</taxon>
        <taxon>Cryobacterium</taxon>
    </lineage>
</organism>
<name>A0AAQ2HFP1_9MICO</name>
<keyword evidence="3" id="KW-0808">Transferase</keyword>
<evidence type="ECO:0000256" key="5">
    <source>
        <dbReference type="ARBA" id="ARBA00022989"/>
    </source>
</evidence>
<dbReference type="GO" id="GO:0009103">
    <property type="term" value="P:lipopolysaccharide biosynthetic process"/>
    <property type="evidence" value="ECO:0007669"/>
    <property type="project" value="TreeGrafter"/>
</dbReference>
<comment type="cofactor">
    <cofactor evidence="7">
        <name>Mg(2+)</name>
        <dbReference type="ChEBI" id="CHEBI:18420"/>
    </cofactor>
</comment>
<keyword evidence="7" id="KW-0460">Magnesium</keyword>
<keyword evidence="12" id="KW-1185">Reference proteome</keyword>
<feature type="transmembrane region" description="Helical" evidence="9">
    <location>
        <begin position="151"/>
        <end position="171"/>
    </location>
</feature>
<feature type="compositionally biased region" description="Basic and acidic residues" evidence="8">
    <location>
        <begin position="672"/>
        <end position="688"/>
    </location>
</feature>
<dbReference type="PANTHER" id="PTHR22926">
    <property type="entry name" value="PHOSPHO-N-ACETYLMURAMOYL-PENTAPEPTIDE-TRANSFERASE"/>
    <property type="match status" value="1"/>
</dbReference>
<protein>
    <submittedName>
        <fullName evidence="11">NAD-dependent epimerase/dehydratase family protein</fullName>
    </submittedName>
</protein>
<keyword evidence="4 9" id="KW-0812">Transmembrane</keyword>
<feature type="binding site" evidence="7">
    <location>
        <position position="206"/>
    </location>
    <ligand>
        <name>Mg(2+)</name>
        <dbReference type="ChEBI" id="CHEBI:18420"/>
    </ligand>
</feature>
<feature type="transmembrane region" description="Helical" evidence="9">
    <location>
        <begin position="46"/>
        <end position="66"/>
    </location>
</feature>
<dbReference type="InterPro" id="IPR001509">
    <property type="entry name" value="Epimerase_deHydtase"/>
</dbReference>
<keyword evidence="2" id="KW-1003">Cell membrane</keyword>
<dbReference type="RefSeq" id="WP_134451380.1">
    <property type="nucleotide sequence ID" value="NZ_SOFY01000045.1"/>
</dbReference>
<dbReference type="Proteomes" id="UP000297403">
    <property type="component" value="Unassembled WGS sequence"/>
</dbReference>
<evidence type="ECO:0000256" key="8">
    <source>
        <dbReference type="SAM" id="MobiDB-lite"/>
    </source>
</evidence>
<dbReference type="GO" id="GO:0044038">
    <property type="term" value="P:cell wall macromolecule biosynthetic process"/>
    <property type="evidence" value="ECO:0007669"/>
    <property type="project" value="TreeGrafter"/>
</dbReference>
<dbReference type="InterPro" id="IPR000715">
    <property type="entry name" value="Glycosyl_transferase_4"/>
</dbReference>
<comment type="caution">
    <text evidence="11">The sequence shown here is derived from an EMBL/GenBank/DDBJ whole genome shotgun (WGS) entry which is preliminary data.</text>
</comment>
<dbReference type="GO" id="GO:0016780">
    <property type="term" value="F:phosphotransferase activity, for other substituted phosphate groups"/>
    <property type="evidence" value="ECO:0007669"/>
    <property type="project" value="InterPro"/>
</dbReference>